<dbReference type="AlphaFoldDB" id="A0A412GEM5"/>
<dbReference type="EMBL" id="QRUU01000057">
    <property type="protein sequence ID" value="RGR93240.1"/>
    <property type="molecule type" value="Genomic_DNA"/>
</dbReference>
<dbReference type="RefSeq" id="WP_118485015.1">
    <property type="nucleotide sequence ID" value="NZ_CAUBEO010000036.1"/>
</dbReference>
<organism evidence="1 2">
    <name type="scientific">Phocaeicola coprocola</name>
    <dbReference type="NCBI Taxonomy" id="310298"/>
    <lineage>
        <taxon>Bacteria</taxon>
        <taxon>Pseudomonadati</taxon>
        <taxon>Bacteroidota</taxon>
        <taxon>Bacteroidia</taxon>
        <taxon>Bacteroidales</taxon>
        <taxon>Bacteroidaceae</taxon>
        <taxon>Phocaeicola</taxon>
    </lineage>
</organism>
<dbReference type="Proteomes" id="UP000285864">
    <property type="component" value="Unassembled WGS sequence"/>
</dbReference>
<dbReference type="Pfam" id="PF12954">
    <property type="entry name" value="DUF3843"/>
    <property type="match status" value="1"/>
</dbReference>
<reference evidence="1 2" key="1">
    <citation type="submission" date="2018-08" db="EMBL/GenBank/DDBJ databases">
        <title>A genome reference for cultivated species of the human gut microbiota.</title>
        <authorList>
            <person name="Zou Y."/>
            <person name="Xue W."/>
            <person name="Luo G."/>
        </authorList>
    </citation>
    <scope>NUCLEOTIDE SEQUENCE [LARGE SCALE GENOMIC DNA]</scope>
    <source>
        <strain evidence="1 2">AF24-2</strain>
    </source>
</reference>
<evidence type="ECO:0000313" key="1">
    <source>
        <dbReference type="EMBL" id="RGR93240.1"/>
    </source>
</evidence>
<proteinExistence type="predicted"/>
<sequence>MNKLQIYTNDWLKIHPYTAVQPSDSYFVNLSNKLYGACTLTTLPDIFRKKLSMYIAAYLEDQISELGLWQSFTAEHKRLYGKYLPFYPTNSNYVADEINEEDIRFIIWNTWQKAASLHEKTYINPNEHAIEEQAGIFYGILEEAYENAPENESLNHYFDHPGTAVEADRKLTWLFGDNYLTEPSMLPYIEQIAPNDRFIVPVGPLALFLHEWISLLTTSDAWKQINGLFTGNPEIPQEIQDKNREIYRNFIEGTNGKRIVYLNGYTELRRFLVNVLKWQDDDNHTLPQMKEYKNFILMTEPEKGVLLAKDICEYIADRENPLYDSEKAQANAFRMLTEEMLCPPDLLIHCINNKLIPDAQLPDGTEKELVQQNADFIARHSLLYYYRGD</sequence>
<evidence type="ECO:0000313" key="2">
    <source>
        <dbReference type="Proteomes" id="UP000285864"/>
    </source>
</evidence>
<dbReference type="GeneID" id="79860312"/>
<name>A0A412GEM5_9BACT</name>
<comment type="caution">
    <text evidence="1">The sequence shown here is derived from an EMBL/GenBank/DDBJ whole genome shotgun (WGS) entry which is preliminary data.</text>
</comment>
<gene>
    <name evidence="1" type="ORF">DWY20_11785</name>
</gene>
<protein>
    <submittedName>
        <fullName evidence="1">DUF3843 family protein</fullName>
    </submittedName>
</protein>
<accession>A0A412GEM5</accession>
<keyword evidence="2" id="KW-1185">Reference proteome</keyword>
<dbReference type="InterPro" id="IPR024214">
    <property type="entry name" value="DUF3843"/>
</dbReference>